<accession>A0A7J6XDB7</accession>
<evidence type="ECO:0000313" key="1">
    <source>
        <dbReference type="EMBL" id="KAF5207539.1"/>
    </source>
</evidence>
<reference evidence="1 2" key="1">
    <citation type="submission" date="2020-06" db="EMBL/GenBank/DDBJ databases">
        <title>Transcriptomic and genomic resources for Thalictrum thalictroides and T. hernandezii: Facilitating candidate gene discovery in an emerging model plant lineage.</title>
        <authorList>
            <person name="Arias T."/>
            <person name="Riano-Pachon D.M."/>
            <person name="Di Stilio V.S."/>
        </authorList>
    </citation>
    <scope>NUCLEOTIDE SEQUENCE [LARGE SCALE GENOMIC DNA]</scope>
    <source>
        <strain evidence="2">cv. WT478/WT964</strain>
        <tissue evidence="1">Leaves</tissue>
    </source>
</reference>
<keyword evidence="2" id="KW-1185">Reference proteome</keyword>
<dbReference type="Proteomes" id="UP000554482">
    <property type="component" value="Unassembled WGS sequence"/>
</dbReference>
<proteinExistence type="predicted"/>
<protein>
    <submittedName>
        <fullName evidence="1">Uncharacterized protein</fullName>
    </submittedName>
</protein>
<gene>
    <name evidence="1" type="ORF">FRX31_002875</name>
</gene>
<comment type="caution">
    <text evidence="1">The sequence shown here is derived from an EMBL/GenBank/DDBJ whole genome shotgun (WGS) entry which is preliminary data.</text>
</comment>
<dbReference type="AlphaFoldDB" id="A0A7J6XDB7"/>
<name>A0A7J6XDB7_THATH</name>
<sequence length="128" mass="14996">MHRYNILLLESDICGYLIESERFYRFKLKYPVHCQYMDTVLEESGNTGLSIFQTSITCKLQHHRWVIGFIGYKMIVCDCIYTHPRTLASVYTYSIEWCTNSVGWTTNSVQGLDETHLKKLYQSAHLVT</sequence>
<evidence type="ECO:0000313" key="2">
    <source>
        <dbReference type="Proteomes" id="UP000554482"/>
    </source>
</evidence>
<dbReference type="EMBL" id="JABWDY010001288">
    <property type="protein sequence ID" value="KAF5207539.1"/>
    <property type="molecule type" value="Genomic_DNA"/>
</dbReference>
<organism evidence="1 2">
    <name type="scientific">Thalictrum thalictroides</name>
    <name type="common">Rue-anemone</name>
    <name type="synonym">Anemone thalictroides</name>
    <dbReference type="NCBI Taxonomy" id="46969"/>
    <lineage>
        <taxon>Eukaryota</taxon>
        <taxon>Viridiplantae</taxon>
        <taxon>Streptophyta</taxon>
        <taxon>Embryophyta</taxon>
        <taxon>Tracheophyta</taxon>
        <taxon>Spermatophyta</taxon>
        <taxon>Magnoliopsida</taxon>
        <taxon>Ranunculales</taxon>
        <taxon>Ranunculaceae</taxon>
        <taxon>Thalictroideae</taxon>
        <taxon>Thalictrum</taxon>
    </lineage>
</organism>